<name>A0ABQ7E3C9_BRACR</name>
<gene>
    <name evidence="1" type="ORF">DY000_02021417</name>
</gene>
<evidence type="ECO:0000313" key="2">
    <source>
        <dbReference type="Proteomes" id="UP000266723"/>
    </source>
</evidence>
<keyword evidence="2" id="KW-1185">Reference proteome</keyword>
<evidence type="ECO:0000313" key="1">
    <source>
        <dbReference type="EMBL" id="KAF3591703.1"/>
    </source>
</evidence>
<reference evidence="1 2" key="1">
    <citation type="journal article" date="2020" name="BMC Genomics">
        <title>Intraspecific diversification of the crop wild relative Brassica cretica Lam. using demographic model selection.</title>
        <authorList>
            <person name="Kioukis A."/>
            <person name="Michalopoulou V.A."/>
            <person name="Briers L."/>
            <person name="Pirintsos S."/>
            <person name="Studholme D.J."/>
            <person name="Pavlidis P."/>
            <person name="Sarris P.F."/>
        </authorList>
    </citation>
    <scope>NUCLEOTIDE SEQUENCE [LARGE SCALE GENOMIC DNA]</scope>
    <source>
        <strain evidence="2">cv. PFS-1207/04</strain>
    </source>
</reference>
<proteinExistence type="predicted"/>
<sequence length="171" mass="19330">MNVFCEQLGVKAHGHGTASRMVFLPVEEMEKERVKERAMNVEVVKMNGLTECDVTYSGGAKQSCLILVSKFTEKTSFVEIAKNINHIRIVDTQGLIALMMMTPGGRRHKASYSFENGEELEMLKFHVYFSKTPSHCGVLAQETQQRKMPGCWTPQRAWIIVKELGKSEVFS</sequence>
<dbReference type="EMBL" id="QGKV02000299">
    <property type="protein sequence ID" value="KAF3591703.1"/>
    <property type="molecule type" value="Genomic_DNA"/>
</dbReference>
<comment type="caution">
    <text evidence="1">The sequence shown here is derived from an EMBL/GenBank/DDBJ whole genome shotgun (WGS) entry which is preliminary data.</text>
</comment>
<dbReference type="Proteomes" id="UP000266723">
    <property type="component" value="Unassembled WGS sequence"/>
</dbReference>
<protein>
    <submittedName>
        <fullName evidence="1">Uncharacterized protein</fullName>
    </submittedName>
</protein>
<accession>A0ABQ7E3C9</accession>
<organism evidence="1 2">
    <name type="scientific">Brassica cretica</name>
    <name type="common">Mustard</name>
    <dbReference type="NCBI Taxonomy" id="69181"/>
    <lineage>
        <taxon>Eukaryota</taxon>
        <taxon>Viridiplantae</taxon>
        <taxon>Streptophyta</taxon>
        <taxon>Embryophyta</taxon>
        <taxon>Tracheophyta</taxon>
        <taxon>Spermatophyta</taxon>
        <taxon>Magnoliopsida</taxon>
        <taxon>eudicotyledons</taxon>
        <taxon>Gunneridae</taxon>
        <taxon>Pentapetalae</taxon>
        <taxon>rosids</taxon>
        <taxon>malvids</taxon>
        <taxon>Brassicales</taxon>
        <taxon>Brassicaceae</taxon>
        <taxon>Brassiceae</taxon>
        <taxon>Brassica</taxon>
    </lineage>
</organism>